<evidence type="ECO:0000313" key="2">
    <source>
        <dbReference type="EMBL" id="KAL2522709.1"/>
    </source>
</evidence>
<evidence type="ECO:0000313" key="3">
    <source>
        <dbReference type="Proteomes" id="UP001604277"/>
    </source>
</evidence>
<feature type="compositionally biased region" description="Basic and acidic residues" evidence="1">
    <location>
        <begin position="7"/>
        <end position="23"/>
    </location>
</feature>
<dbReference type="AlphaFoldDB" id="A0ABD1UCF8"/>
<feature type="region of interest" description="Disordered" evidence="1">
    <location>
        <begin position="196"/>
        <end position="223"/>
    </location>
</feature>
<comment type="caution">
    <text evidence="2">The sequence shown here is derived from an EMBL/GenBank/DDBJ whole genome shotgun (WGS) entry which is preliminary data.</text>
</comment>
<dbReference type="Proteomes" id="UP001604277">
    <property type="component" value="Unassembled WGS sequence"/>
</dbReference>
<protein>
    <submittedName>
        <fullName evidence="2">CASP-like protein</fullName>
    </submittedName>
</protein>
<sequence>MNAGNERFVETGEELDKGDFSSEGKDDIVENVVHQYWSPYTSNELPTRVSAAVAFHSLLQLLINTSRVLRKSPVIPSRNHAWLVFAADQVMDGNLDEAKMYLIVRKVFHIYRRRYQLKHQKAKLQPRRATNLALSQSHEPLSGPAAEFQFMPTPGIIPQHTSGPAAAFSTNDMQPNFSFENMVDDLQLMENEEQARMKAQRAKNRSILRDSVHFHAPRKTKPD</sequence>
<keyword evidence="3" id="KW-1185">Reference proteome</keyword>
<proteinExistence type="predicted"/>
<gene>
    <name evidence="2" type="ORF">Fot_26632</name>
</gene>
<evidence type="ECO:0000256" key="1">
    <source>
        <dbReference type="SAM" id="MobiDB-lite"/>
    </source>
</evidence>
<name>A0ABD1UCF8_9LAMI</name>
<accession>A0ABD1UCF8</accession>
<dbReference type="EMBL" id="JBFOLJ010000007">
    <property type="protein sequence ID" value="KAL2522709.1"/>
    <property type="molecule type" value="Genomic_DNA"/>
</dbReference>
<reference evidence="3" key="1">
    <citation type="submission" date="2024-07" db="EMBL/GenBank/DDBJ databases">
        <title>Two chromosome-level genome assemblies of Korean endemic species Abeliophyllum distichum and Forsythia ovata (Oleaceae).</title>
        <authorList>
            <person name="Jang H."/>
        </authorList>
    </citation>
    <scope>NUCLEOTIDE SEQUENCE [LARGE SCALE GENOMIC DNA]</scope>
</reference>
<organism evidence="2 3">
    <name type="scientific">Forsythia ovata</name>
    <dbReference type="NCBI Taxonomy" id="205694"/>
    <lineage>
        <taxon>Eukaryota</taxon>
        <taxon>Viridiplantae</taxon>
        <taxon>Streptophyta</taxon>
        <taxon>Embryophyta</taxon>
        <taxon>Tracheophyta</taxon>
        <taxon>Spermatophyta</taxon>
        <taxon>Magnoliopsida</taxon>
        <taxon>eudicotyledons</taxon>
        <taxon>Gunneridae</taxon>
        <taxon>Pentapetalae</taxon>
        <taxon>asterids</taxon>
        <taxon>lamiids</taxon>
        <taxon>Lamiales</taxon>
        <taxon>Oleaceae</taxon>
        <taxon>Forsythieae</taxon>
        <taxon>Forsythia</taxon>
    </lineage>
</organism>
<feature type="non-terminal residue" evidence="2">
    <location>
        <position position="1"/>
    </location>
</feature>
<feature type="region of interest" description="Disordered" evidence="1">
    <location>
        <begin position="1"/>
        <end position="23"/>
    </location>
</feature>